<organism evidence="1 2">
    <name type="scientific">Streptomyces endophyticus</name>
    <dbReference type="NCBI Taxonomy" id="714166"/>
    <lineage>
        <taxon>Bacteria</taxon>
        <taxon>Bacillati</taxon>
        <taxon>Actinomycetota</taxon>
        <taxon>Actinomycetes</taxon>
        <taxon>Kitasatosporales</taxon>
        <taxon>Streptomycetaceae</taxon>
        <taxon>Streptomyces</taxon>
    </lineage>
</organism>
<dbReference type="Proteomes" id="UP001354931">
    <property type="component" value="Unassembled WGS sequence"/>
</dbReference>
<protein>
    <recommendedName>
        <fullName evidence="3">TetR family transcriptional regulator</fullName>
    </recommendedName>
</protein>
<evidence type="ECO:0000313" key="1">
    <source>
        <dbReference type="EMBL" id="MEB8338041.1"/>
    </source>
</evidence>
<gene>
    <name evidence="1" type="ORF">OKJ99_11065</name>
</gene>
<dbReference type="EMBL" id="JAOZYC010000088">
    <property type="protein sequence ID" value="MEB8338041.1"/>
    <property type="molecule type" value="Genomic_DNA"/>
</dbReference>
<proteinExistence type="predicted"/>
<evidence type="ECO:0000313" key="2">
    <source>
        <dbReference type="Proteomes" id="UP001354931"/>
    </source>
</evidence>
<dbReference type="RefSeq" id="WP_326015761.1">
    <property type="nucleotide sequence ID" value="NZ_JAOZYC010000088.1"/>
</dbReference>
<accession>A0ABU6F566</accession>
<sequence>MRSGCRCCRRTRSGVLELAGRRPLACPETFTWAVIAANVGAITQSPFYDDPAAVREAAVRGVVLGLTASR</sequence>
<reference evidence="1 2" key="1">
    <citation type="submission" date="2022-10" db="EMBL/GenBank/DDBJ databases">
        <authorList>
            <person name="Xie J."/>
            <person name="Shen N."/>
        </authorList>
    </citation>
    <scope>NUCLEOTIDE SEQUENCE [LARGE SCALE GENOMIC DNA]</scope>
    <source>
        <strain evidence="1 2">YIM65594</strain>
    </source>
</reference>
<keyword evidence="2" id="KW-1185">Reference proteome</keyword>
<name>A0ABU6F566_9ACTN</name>
<comment type="caution">
    <text evidence="1">The sequence shown here is derived from an EMBL/GenBank/DDBJ whole genome shotgun (WGS) entry which is preliminary data.</text>
</comment>
<evidence type="ECO:0008006" key="3">
    <source>
        <dbReference type="Google" id="ProtNLM"/>
    </source>
</evidence>